<feature type="transmembrane region" description="Helical" evidence="12">
    <location>
        <begin position="108"/>
        <end position="127"/>
    </location>
</feature>
<dbReference type="InterPro" id="IPR025770">
    <property type="entry name" value="PPMT_MeTrfase"/>
</dbReference>
<keyword evidence="7 12" id="KW-0949">S-adenosyl-L-methionine</keyword>
<evidence type="ECO:0000256" key="12">
    <source>
        <dbReference type="RuleBase" id="RU362022"/>
    </source>
</evidence>
<keyword evidence="14" id="KW-1185">Reference proteome</keyword>
<dbReference type="GO" id="GO:0004671">
    <property type="term" value="F:protein C-terminal S-isoprenylcysteine carboxyl O-methyltransferase activity"/>
    <property type="evidence" value="ECO:0007669"/>
    <property type="project" value="UniProtKB-EC"/>
</dbReference>
<feature type="transmembrane region" description="Helical" evidence="12">
    <location>
        <begin position="43"/>
        <end position="63"/>
    </location>
</feature>
<keyword evidence="8 12" id="KW-0812">Transmembrane</keyword>
<comment type="similarity">
    <text evidence="2 12">Belongs to the class VI-like SAM-binding methyltransferase superfamily. Isoprenylcysteine carboxyl methyltransferase family.</text>
</comment>
<dbReference type="FunFam" id="1.20.120.1630:FF:000018">
    <property type="entry name" value="Protein-S-isoprenylcysteine O-methyltransferase"/>
    <property type="match status" value="1"/>
</dbReference>
<keyword evidence="9 12" id="KW-1133">Transmembrane helix</keyword>
<dbReference type="EMBL" id="LT598448">
    <property type="protein sequence ID" value="SCU88811.1"/>
    <property type="molecule type" value="Genomic_DNA"/>
</dbReference>
<evidence type="ECO:0000256" key="5">
    <source>
        <dbReference type="ARBA" id="ARBA00022603"/>
    </source>
</evidence>
<evidence type="ECO:0000313" key="13">
    <source>
        <dbReference type="EMBL" id="SCU88811.1"/>
    </source>
</evidence>
<evidence type="ECO:0000256" key="11">
    <source>
        <dbReference type="ARBA" id="ARBA00023656"/>
    </source>
</evidence>
<dbReference type="PANTHER" id="PTHR12714">
    <property type="entry name" value="PROTEIN-S ISOPRENYLCYSTEINE O-METHYLTRANSFERASE"/>
    <property type="match status" value="1"/>
</dbReference>
<dbReference type="GO" id="GO:0019236">
    <property type="term" value="P:response to pheromone"/>
    <property type="evidence" value="ECO:0007669"/>
    <property type="project" value="UniProtKB-KW"/>
</dbReference>
<keyword evidence="4" id="KW-0589">Pheromone response</keyword>
<dbReference type="PROSITE" id="PS51564">
    <property type="entry name" value="SAM_ICMT"/>
    <property type="match status" value="1"/>
</dbReference>
<reference evidence="14" key="1">
    <citation type="submission" date="2016-03" db="EMBL/GenBank/DDBJ databases">
        <authorList>
            <person name="Devillers Hugo."/>
        </authorList>
    </citation>
    <scope>NUCLEOTIDE SEQUENCE [LARGE SCALE GENOMIC DNA]</scope>
</reference>
<feature type="transmembrane region" description="Helical" evidence="12">
    <location>
        <begin position="70"/>
        <end position="88"/>
    </location>
</feature>
<gene>
    <name evidence="13" type="ORF">LANO_0D03136G</name>
</gene>
<dbReference type="PANTHER" id="PTHR12714:SF9">
    <property type="entry name" value="PROTEIN-S-ISOPRENYLCYSTEINE O-METHYLTRANSFERASE"/>
    <property type="match status" value="1"/>
</dbReference>
<evidence type="ECO:0000256" key="6">
    <source>
        <dbReference type="ARBA" id="ARBA00022679"/>
    </source>
</evidence>
<sequence>MGAASFDEEYSSLGETEKHADADVGVIIKDKVYPYVQKNPLDVISLTGFYLGAVVGLSLGLLPFTFFKNFNLYLLAVAVFHFLEFYITARYNPGKVTSESYLFNNGRAYAYSHMFAMTETLIECILFPNWKSSFYSKTHCIVSLTGLVLIFFGQYVRTMAMVTAGKSFSHQVKTSQNSDHTLVTNGIYAKIRHPSYFGYFWWALGTQIWLLNPVSFIMFTIVLWKFFNERIRFEEKYLIDFFGKEYIDYSDKVGVGIPFIGMKNR</sequence>
<keyword evidence="10 12" id="KW-0472">Membrane</keyword>
<dbReference type="EC" id="2.1.1.100" evidence="3 12"/>
<organism evidence="13 14">
    <name type="scientific">Lachancea nothofagi CBS 11611</name>
    <dbReference type="NCBI Taxonomy" id="1266666"/>
    <lineage>
        <taxon>Eukaryota</taxon>
        <taxon>Fungi</taxon>
        <taxon>Dikarya</taxon>
        <taxon>Ascomycota</taxon>
        <taxon>Saccharomycotina</taxon>
        <taxon>Saccharomycetes</taxon>
        <taxon>Saccharomycetales</taxon>
        <taxon>Saccharomycetaceae</taxon>
        <taxon>Lachancea</taxon>
    </lineage>
</organism>
<dbReference type="AlphaFoldDB" id="A0A1G4JF31"/>
<proteinExistence type="inferred from homology"/>
<dbReference type="GO" id="GO:0032259">
    <property type="term" value="P:methylation"/>
    <property type="evidence" value="ECO:0007669"/>
    <property type="project" value="UniProtKB-KW"/>
</dbReference>
<comment type="catalytic activity">
    <reaction evidence="12">
        <text>[protein]-C-terminal S-[(2E,6E)-farnesyl]-L-cysteine + S-adenosyl-L-methionine = [protein]-C-terminal S-[(2E,6E)-farnesyl]-L-cysteine methyl ester + S-adenosyl-L-homocysteine</text>
        <dbReference type="Rhea" id="RHEA:21672"/>
        <dbReference type="Rhea" id="RHEA-COMP:12125"/>
        <dbReference type="Rhea" id="RHEA-COMP:12126"/>
        <dbReference type="ChEBI" id="CHEBI:57856"/>
        <dbReference type="ChEBI" id="CHEBI:59789"/>
        <dbReference type="ChEBI" id="CHEBI:90510"/>
        <dbReference type="ChEBI" id="CHEBI:90511"/>
        <dbReference type="EC" id="2.1.1.100"/>
    </reaction>
</comment>
<feature type="transmembrane region" description="Helical" evidence="12">
    <location>
        <begin position="199"/>
        <end position="224"/>
    </location>
</feature>
<dbReference type="GO" id="GO:0005789">
    <property type="term" value="C:endoplasmic reticulum membrane"/>
    <property type="evidence" value="ECO:0007669"/>
    <property type="project" value="UniProtKB-SubCell"/>
</dbReference>
<evidence type="ECO:0000256" key="2">
    <source>
        <dbReference type="ARBA" id="ARBA00009140"/>
    </source>
</evidence>
<keyword evidence="12" id="KW-0256">Endoplasmic reticulum</keyword>
<name>A0A1G4JF31_9SACH</name>
<evidence type="ECO:0000256" key="9">
    <source>
        <dbReference type="ARBA" id="ARBA00022989"/>
    </source>
</evidence>
<dbReference type="Pfam" id="PF04140">
    <property type="entry name" value="ICMT"/>
    <property type="match status" value="1"/>
</dbReference>
<protein>
    <recommendedName>
        <fullName evidence="11 12">Protein-S-isoprenylcysteine O-methyltransferase</fullName>
        <ecNumber evidence="3 12">2.1.1.100</ecNumber>
    </recommendedName>
</protein>
<comment type="subcellular location">
    <subcellularLocation>
        <location evidence="12">Endoplasmic reticulum membrane</location>
        <topology evidence="12">Multi-pass membrane protein</topology>
    </subcellularLocation>
    <subcellularLocation>
        <location evidence="1">Membrane</location>
        <topology evidence="1">Multi-pass membrane protein</topology>
    </subcellularLocation>
</comment>
<evidence type="ECO:0000313" key="14">
    <source>
        <dbReference type="Proteomes" id="UP000189911"/>
    </source>
</evidence>
<evidence type="ECO:0000256" key="4">
    <source>
        <dbReference type="ARBA" id="ARBA00022507"/>
    </source>
</evidence>
<feature type="transmembrane region" description="Helical" evidence="12">
    <location>
        <begin position="139"/>
        <end position="156"/>
    </location>
</feature>
<accession>A0A1G4JF31</accession>
<evidence type="ECO:0000256" key="7">
    <source>
        <dbReference type="ARBA" id="ARBA00022691"/>
    </source>
</evidence>
<keyword evidence="5 12" id="KW-0489">Methyltransferase</keyword>
<dbReference type="InterPro" id="IPR007269">
    <property type="entry name" value="ICMT_MeTrfase"/>
</dbReference>
<dbReference type="OrthoDB" id="422086at2759"/>
<dbReference type="GO" id="GO:0007323">
    <property type="term" value="P:peptide pheromone maturation"/>
    <property type="evidence" value="ECO:0007669"/>
    <property type="project" value="UniProtKB-ARBA"/>
</dbReference>
<dbReference type="Proteomes" id="UP000189911">
    <property type="component" value="Chromosome D"/>
</dbReference>
<evidence type="ECO:0000256" key="10">
    <source>
        <dbReference type="ARBA" id="ARBA00023136"/>
    </source>
</evidence>
<evidence type="ECO:0000256" key="1">
    <source>
        <dbReference type="ARBA" id="ARBA00004141"/>
    </source>
</evidence>
<dbReference type="Gene3D" id="1.20.120.1630">
    <property type="match status" value="1"/>
</dbReference>
<evidence type="ECO:0000256" key="3">
    <source>
        <dbReference type="ARBA" id="ARBA00012151"/>
    </source>
</evidence>
<evidence type="ECO:0000256" key="8">
    <source>
        <dbReference type="ARBA" id="ARBA00022692"/>
    </source>
</evidence>
<keyword evidence="6" id="KW-0808">Transferase</keyword>